<evidence type="ECO:0000313" key="2">
    <source>
        <dbReference type="Proteomes" id="UP000319438"/>
    </source>
</evidence>
<reference evidence="1" key="1">
    <citation type="journal article" date="2015" name="Genome Announc.">
        <title>Complete Genome Sequence of a New Member of the Marseilleviridae Recovered from the Brackish Submarine Spring in the Cassis Port-Miou Calanque, France.</title>
        <authorList>
            <person name="Doutre G."/>
            <person name="Arfib B."/>
            <person name="Rochette P."/>
            <person name="Claverie J.M."/>
            <person name="Bonin P."/>
            <person name="Abergel C."/>
        </authorList>
    </citation>
    <scope>NUCLEOTIDE SEQUENCE [LARGE SCALE GENOMIC DNA]</scope>
    <source>
        <strain evidence="1">1</strain>
    </source>
</reference>
<dbReference type="SUPFAM" id="SSF81383">
    <property type="entry name" value="F-box domain"/>
    <property type="match status" value="1"/>
</dbReference>
<sequence>MQTLPPECVAHVLCFLDAKSALCFSETASLYNEIVANNKNKVQNYVIEKKDENHETVLSVDMFGLIHSSETTKEIGVTRELFGKEMPFVITTTSKGTLFKQKMHGFWDDTVGFPSKQTRSFWVNGKLIYTHILMGDQEFFANPVDNPGKDTFAWKGHSLRVSFWRVRNVSFVSCGDEEHPAFCEAVDCSPLAFCCQKHQNGLPAPLFPQVPRKCSTI</sequence>
<dbReference type="InterPro" id="IPR036047">
    <property type="entry name" value="F-box-like_dom_sf"/>
</dbReference>
<dbReference type="EMBL" id="KT428292">
    <property type="protein sequence ID" value="ALH06729.1"/>
    <property type="molecule type" value="Genomic_DNA"/>
</dbReference>
<name>A0A0N9PLR7_9VIRU</name>
<dbReference type="Proteomes" id="UP000319438">
    <property type="component" value="Segment"/>
</dbReference>
<gene>
    <name evidence="1" type="ORF">PMV_031</name>
</gene>
<evidence type="ECO:0008006" key="3">
    <source>
        <dbReference type="Google" id="ProtNLM"/>
    </source>
</evidence>
<organism evidence="1 2">
    <name type="scientific">Port-miou virus</name>
    <dbReference type="NCBI Taxonomy" id="1733873"/>
    <lineage>
        <taxon>Viruses</taxon>
        <taxon>Varidnaviria</taxon>
        <taxon>Bamfordvirae</taxon>
        <taxon>Nucleocytoviricota</taxon>
        <taxon>Megaviricetes</taxon>
        <taxon>Pimascovirales</taxon>
        <taxon>Pimascovirales incertae sedis</taxon>
        <taxon>Marseilleviridae</taxon>
        <taxon>Losannavirus</taxon>
        <taxon>Losannavirus lausannense</taxon>
        <taxon>Lausannevirus</taxon>
    </lineage>
</organism>
<accession>A0A0N9PLR7</accession>
<protein>
    <recommendedName>
        <fullName evidence="3">F-box domain-containing protein</fullName>
    </recommendedName>
</protein>
<evidence type="ECO:0000313" key="1">
    <source>
        <dbReference type="EMBL" id="ALH06729.1"/>
    </source>
</evidence>
<proteinExistence type="predicted"/>